<evidence type="ECO:0000256" key="4">
    <source>
        <dbReference type="ARBA" id="ARBA00022737"/>
    </source>
</evidence>
<evidence type="ECO:0000256" key="5">
    <source>
        <dbReference type="ARBA" id="ARBA00022771"/>
    </source>
</evidence>
<dbReference type="CDD" id="cd20335">
    <property type="entry name" value="BRcat_RBR"/>
    <property type="match status" value="1"/>
</dbReference>
<evidence type="ECO:0008006" key="13">
    <source>
        <dbReference type="Google" id="ProtNLM"/>
    </source>
</evidence>
<dbReference type="SMART" id="SM00647">
    <property type="entry name" value="IBR"/>
    <property type="match status" value="2"/>
</dbReference>
<evidence type="ECO:0000256" key="6">
    <source>
        <dbReference type="ARBA" id="ARBA00022786"/>
    </source>
</evidence>
<dbReference type="AlphaFoldDB" id="A0A5N6ZGX9"/>
<dbReference type="Pfam" id="PF01485">
    <property type="entry name" value="IBR"/>
    <property type="match status" value="1"/>
</dbReference>
<evidence type="ECO:0000256" key="2">
    <source>
        <dbReference type="ARBA" id="ARBA00022679"/>
    </source>
</evidence>
<dbReference type="Pfam" id="PF22191">
    <property type="entry name" value="IBR_1"/>
    <property type="match status" value="1"/>
</dbReference>
<dbReference type="GO" id="GO:0097039">
    <property type="term" value="P:protein linear polyubiquitination"/>
    <property type="evidence" value="ECO:0007669"/>
    <property type="project" value="TreeGrafter"/>
</dbReference>
<dbReference type="Proteomes" id="UP000327118">
    <property type="component" value="Unassembled WGS sequence"/>
</dbReference>
<dbReference type="PROSITE" id="PS50089">
    <property type="entry name" value="ZF_RING_2"/>
    <property type="match status" value="1"/>
</dbReference>
<dbReference type="InterPro" id="IPR044066">
    <property type="entry name" value="TRIAD_supradom"/>
</dbReference>
<dbReference type="InterPro" id="IPR013087">
    <property type="entry name" value="Znf_C2H2_type"/>
</dbReference>
<dbReference type="SMART" id="SM00184">
    <property type="entry name" value="RING"/>
    <property type="match status" value="2"/>
</dbReference>
<evidence type="ECO:0000259" key="10">
    <source>
        <dbReference type="PROSITE" id="PS51873"/>
    </source>
</evidence>
<feature type="domain" description="RING-type" evidence="9">
    <location>
        <begin position="504"/>
        <end position="547"/>
    </location>
</feature>
<dbReference type="GO" id="GO:0004842">
    <property type="term" value="F:ubiquitin-protein transferase activity"/>
    <property type="evidence" value="ECO:0007669"/>
    <property type="project" value="TreeGrafter"/>
</dbReference>
<evidence type="ECO:0000256" key="8">
    <source>
        <dbReference type="PROSITE-ProRule" id="PRU00175"/>
    </source>
</evidence>
<dbReference type="GO" id="GO:0043130">
    <property type="term" value="F:ubiquitin binding"/>
    <property type="evidence" value="ECO:0007669"/>
    <property type="project" value="TreeGrafter"/>
</dbReference>
<dbReference type="CDD" id="cd16449">
    <property type="entry name" value="RING-HC"/>
    <property type="match status" value="1"/>
</dbReference>
<dbReference type="SUPFAM" id="SSF57850">
    <property type="entry name" value="RING/U-box"/>
    <property type="match status" value="2"/>
</dbReference>
<dbReference type="Gene3D" id="3.30.40.10">
    <property type="entry name" value="Zinc/RING finger domain, C3HC4 (zinc finger)"/>
    <property type="match status" value="1"/>
</dbReference>
<proteinExistence type="predicted"/>
<feature type="domain" description="RING-type" evidence="10">
    <location>
        <begin position="500"/>
        <end position="712"/>
    </location>
</feature>
<dbReference type="PROSITE" id="PS51873">
    <property type="entry name" value="TRIAD"/>
    <property type="match status" value="1"/>
</dbReference>
<dbReference type="PROSITE" id="PS00028">
    <property type="entry name" value="ZINC_FINGER_C2H2_1"/>
    <property type="match status" value="1"/>
</dbReference>
<evidence type="ECO:0000313" key="11">
    <source>
        <dbReference type="EMBL" id="KAE8356735.1"/>
    </source>
</evidence>
<keyword evidence="3" id="KW-0479">Metal-binding</keyword>
<dbReference type="InterPro" id="IPR002867">
    <property type="entry name" value="IBR_dom"/>
</dbReference>
<name>A0A5N6ZGX9_9EURO</name>
<dbReference type="GO" id="GO:0008270">
    <property type="term" value="F:zinc ion binding"/>
    <property type="evidence" value="ECO:0007669"/>
    <property type="project" value="UniProtKB-KW"/>
</dbReference>
<dbReference type="PANTHER" id="PTHR22770">
    <property type="entry name" value="UBIQUITIN CONJUGATING ENZYME 7 INTERACTING PROTEIN-RELATED"/>
    <property type="match status" value="1"/>
</dbReference>
<reference evidence="12" key="1">
    <citation type="submission" date="2019-04" db="EMBL/GenBank/DDBJ databases">
        <title>Friends and foes A comparative genomics studyof 23 Aspergillus species from section Flavi.</title>
        <authorList>
            <consortium name="DOE Joint Genome Institute"/>
            <person name="Kjaerbolling I."/>
            <person name="Vesth T."/>
            <person name="Frisvad J.C."/>
            <person name="Nybo J.L."/>
            <person name="Theobald S."/>
            <person name="Kildgaard S."/>
            <person name="Isbrandt T."/>
            <person name="Kuo A."/>
            <person name="Sato A."/>
            <person name="Lyhne E.K."/>
            <person name="Kogle M.E."/>
            <person name="Wiebenga A."/>
            <person name="Kun R.S."/>
            <person name="Lubbers R.J."/>
            <person name="Makela M.R."/>
            <person name="Barry K."/>
            <person name="Chovatia M."/>
            <person name="Clum A."/>
            <person name="Daum C."/>
            <person name="Haridas S."/>
            <person name="He G."/>
            <person name="LaButti K."/>
            <person name="Lipzen A."/>
            <person name="Mondo S."/>
            <person name="Riley R."/>
            <person name="Salamov A."/>
            <person name="Simmons B.A."/>
            <person name="Magnuson J.K."/>
            <person name="Henrissat B."/>
            <person name="Mortensen U.H."/>
            <person name="Larsen T.O."/>
            <person name="Devries R.P."/>
            <person name="Grigoriev I.V."/>
            <person name="Machida M."/>
            <person name="Baker S.E."/>
            <person name="Andersen M.R."/>
        </authorList>
    </citation>
    <scope>NUCLEOTIDE SEQUENCE [LARGE SCALE GENOMIC DNA]</scope>
    <source>
        <strain evidence="12">CBS 553.77</strain>
    </source>
</reference>
<dbReference type="InterPro" id="IPR013083">
    <property type="entry name" value="Znf_RING/FYVE/PHD"/>
</dbReference>
<evidence type="ECO:0000256" key="3">
    <source>
        <dbReference type="ARBA" id="ARBA00022723"/>
    </source>
</evidence>
<gene>
    <name evidence="11" type="ORF">BDV28DRAFT_144857</name>
</gene>
<dbReference type="GO" id="GO:0043161">
    <property type="term" value="P:proteasome-mediated ubiquitin-dependent protein catabolic process"/>
    <property type="evidence" value="ECO:0007669"/>
    <property type="project" value="TreeGrafter"/>
</dbReference>
<comment type="pathway">
    <text evidence="1">Protein modification; protein ubiquitination.</text>
</comment>
<evidence type="ECO:0000259" key="9">
    <source>
        <dbReference type="PROSITE" id="PS50089"/>
    </source>
</evidence>
<dbReference type="CDD" id="cd22585">
    <property type="entry name" value="Rcat_RBR_DEAH12-like"/>
    <property type="match status" value="1"/>
</dbReference>
<evidence type="ECO:0000256" key="1">
    <source>
        <dbReference type="ARBA" id="ARBA00004906"/>
    </source>
</evidence>
<dbReference type="Gene3D" id="1.20.120.1750">
    <property type="match status" value="1"/>
</dbReference>
<dbReference type="GO" id="GO:0000151">
    <property type="term" value="C:ubiquitin ligase complex"/>
    <property type="evidence" value="ECO:0007669"/>
    <property type="project" value="TreeGrafter"/>
</dbReference>
<dbReference type="OrthoDB" id="10009520at2759"/>
<keyword evidence="5 8" id="KW-0863">Zinc-finger</keyword>
<keyword evidence="4" id="KW-0677">Repeat</keyword>
<accession>A0A5N6ZGX9</accession>
<organism evidence="11 12">
    <name type="scientific">Aspergillus coremiiformis</name>
    <dbReference type="NCBI Taxonomy" id="138285"/>
    <lineage>
        <taxon>Eukaryota</taxon>
        <taxon>Fungi</taxon>
        <taxon>Dikarya</taxon>
        <taxon>Ascomycota</taxon>
        <taxon>Pezizomycotina</taxon>
        <taxon>Eurotiomycetes</taxon>
        <taxon>Eurotiomycetidae</taxon>
        <taxon>Eurotiales</taxon>
        <taxon>Aspergillaceae</taxon>
        <taxon>Aspergillus</taxon>
        <taxon>Aspergillus subgen. Circumdati</taxon>
    </lineage>
</organism>
<keyword evidence="7" id="KW-0862">Zinc</keyword>
<evidence type="ECO:0000256" key="7">
    <source>
        <dbReference type="ARBA" id="ARBA00022833"/>
    </source>
</evidence>
<keyword evidence="2" id="KW-0808">Transferase</keyword>
<dbReference type="EMBL" id="ML739035">
    <property type="protein sequence ID" value="KAE8356735.1"/>
    <property type="molecule type" value="Genomic_DNA"/>
</dbReference>
<protein>
    <recommendedName>
        <fullName evidence="13">RING-type domain-containing protein</fullName>
    </recommendedName>
</protein>
<keyword evidence="12" id="KW-1185">Reference proteome</keyword>
<evidence type="ECO:0000313" key="12">
    <source>
        <dbReference type="Proteomes" id="UP000327118"/>
    </source>
</evidence>
<keyword evidence="6" id="KW-0833">Ubl conjugation pathway</keyword>
<dbReference type="InterPro" id="IPR001841">
    <property type="entry name" value="Znf_RING"/>
</dbReference>
<sequence>MFLTLDFIESDSDEVKPDNYTRRIAGTITQFGDGAKVLKISLPSDFSAVHLSKLPAGSTPTSVASTLDKLGFGVPIDCVRVLPQGDTAHCGADIRVEDPSFAKTVCDKLGSICGKTPQIDAVIINAPLPQEYNSRRVDCKRVHCSWHRPFRTAWLNFGSKDLAQKIHERFKAGTYKVLDQMVQSADPSGRADYRNPQSWSVSLTDVPAMTTKQDILRSIPVATHPRHVELGPPAYTVDITTANVSVKSKLMQAGPLEWWEDAGVTGGKRAKAKARFRNEEDARKAVELLNGTALPFTKQGKLTVQLVYSVKMEVLERVYKAVHWMIDAQKHVWRSQHLALVAYDPVQGHRTLKIEGEDSKNVAQAKNTLEKILDGEVAAREGKPLWTESIMGNGSAYSSLKSIEQRLGVAIVRNMRQSWLHIYGTAQKCKKAQALIAMLVENDSSSTHTINLNQERTVKFDVISVPKRIVVTGSDEDFKLAWGMVMERRSAAQPTKDDAELEDCAVCWTEAEDPVHTQCGHTYCADCFERLCFAGDISSKEFCVSCEGDSGNCKKVLAISEIQEQLLSNVLEDVLQTSFNSQIRRHPQDFHYCPTPDCGNVYRVGSKAGCLTCSKCLVMTCTMCHFSHAGMTCAEYKDHTSGGYKAFEKVKEQLGIKDCPKCKTSMEKTEGCNHMTCRGCGIHICWACMKTFETSGPCYEHMNRAHGSIGIDIADDDLGIY</sequence>
<dbReference type="InterPro" id="IPR051628">
    <property type="entry name" value="LUBAC_E3_Ligases"/>
</dbReference>
<dbReference type="PANTHER" id="PTHR22770:SF13">
    <property type="entry name" value="RING-TYPE DOMAIN-CONTAINING PROTEIN"/>
    <property type="match status" value="1"/>
</dbReference>